<name>A0ABS2JTC4_9GAMM</name>
<accession>A0ABS2JTC4</accession>
<reference evidence="4 5" key="1">
    <citation type="submission" date="2020-10" db="EMBL/GenBank/DDBJ databases">
        <title>Phylogeny of dyella-like bacteria.</title>
        <authorList>
            <person name="Fu J."/>
        </authorList>
    </citation>
    <scope>NUCLEOTIDE SEQUENCE [LARGE SCALE GENOMIC DNA]</scope>
    <source>
        <strain evidence="4 5">THG-B117</strain>
    </source>
</reference>
<organism evidence="4 5">
    <name type="scientific">Dyella kyungheensis</name>
    <dbReference type="NCBI Taxonomy" id="1242174"/>
    <lineage>
        <taxon>Bacteria</taxon>
        <taxon>Pseudomonadati</taxon>
        <taxon>Pseudomonadota</taxon>
        <taxon>Gammaproteobacteria</taxon>
        <taxon>Lysobacterales</taxon>
        <taxon>Rhodanobacteraceae</taxon>
        <taxon>Dyella</taxon>
    </lineage>
</organism>
<keyword evidence="2" id="KW-0732">Signal</keyword>
<keyword evidence="1" id="KW-0472">Membrane</keyword>
<feature type="chain" id="PRO_5047132281" evidence="2">
    <location>
        <begin position="33"/>
        <end position="651"/>
    </location>
</feature>
<feature type="transmembrane region" description="Helical" evidence="1">
    <location>
        <begin position="518"/>
        <end position="539"/>
    </location>
</feature>
<dbReference type="InterPro" id="IPR050491">
    <property type="entry name" value="AmpC-like"/>
</dbReference>
<evidence type="ECO:0000313" key="5">
    <source>
        <dbReference type="Proteomes" id="UP001430065"/>
    </source>
</evidence>
<feature type="transmembrane region" description="Helical" evidence="1">
    <location>
        <begin position="591"/>
        <end position="613"/>
    </location>
</feature>
<dbReference type="SUPFAM" id="SSF56601">
    <property type="entry name" value="beta-lactamase/transpeptidase-like"/>
    <property type="match status" value="1"/>
</dbReference>
<dbReference type="EMBL" id="JADIKC010000006">
    <property type="protein sequence ID" value="MBM7122274.1"/>
    <property type="molecule type" value="Genomic_DNA"/>
</dbReference>
<dbReference type="RefSeq" id="WP_204636722.1">
    <property type="nucleotide sequence ID" value="NZ_JADIKC010000006.1"/>
</dbReference>
<keyword evidence="4" id="KW-0378">Hydrolase</keyword>
<gene>
    <name evidence="4" type="ORF">ISP20_13995</name>
</gene>
<evidence type="ECO:0000313" key="4">
    <source>
        <dbReference type="EMBL" id="MBM7122274.1"/>
    </source>
</evidence>
<evidence type="ECO:0000256" key="2">
    <source>
        <dbReference type="SAM" id="SignalP"/>
    </source>
</evidence>
<dbReference type="Pfam" id="PF00144">
    <property type="entry name" value="Beta-lactamase"/>
    <property type="match status" value="1"/>
</dbReference>
<keyword evidence="1" id="KW-1133">Transmembrane helix</keyword>
<dbReference type="PANTHER" id="PTHR46825">
    <property type="entry name" value="D-ALANYL-D-ALANINE-CARBOXYPEPTIDASE/ENDOPEPTIDASE AMPH"/>
    <property type="match status" value="1"/>
</dbReference>
<dbReference type="Proteomes" id="UP001430065">
    <property type="component" value="Unassembled WGS sequence"/>
</dbReference>
<evidence type="ECO:0000259" key="3">
    <source>
        <dbReference type="Pfam" id="PF00144"/>
    </source>
</evidence>
<feature type="domain" description="Beta-lactamase-related" evidence="3">
    <location>
        <begin position="67"/>
        <end position="378"/>
    </location>
</feature>
<keyword evidence="5" id="KW-1185">Reference proteome</keyword>
<feature type="signal peptide" evidence="2">
    <location>
        <begin position="1"/>
        <end position="32"/>
    </location>
</feature>
<proteinExistence type="predicted"/>
<evidence type="ECO:0000256" key="1">
    <source>
        <dbReference type="SAM" id="Phobius"/>
    </source>
</evidence>
<sequence>MLAIASTVMRRFSRRRHAVALALMLLPAALWAQAPIQITPLPEARHATVTPLGASDLDARDLQPWLDAQMSGVMQQGAATGAVVVVVKDGELIYAKGYGYADAEAKKPVDPATTMFRAASVSKLFTWTAVMQLVEKHKLDLDADINRYLDFIVPAREGKPVTMRDLMTHSAGFEEVRKDRYSVNPASLMRYDVWLKQWVPKRIYPVGEVPAYSTYGTALAGYIVQRVSGQPFDDYMERHILEPLEMKHASFREPLPASLQPDMALNYGKPGAAPRPFDLRTAVPAGALSVSGEDMARFMVAHLQFGRSGNAQLLEQATVQQMQSYQRAAIPGLPGMALGFVHLDRGDQVILGHGGDLDGFHNLLALFPDHHTGIFIATVGGRGGALLRPVVDRFSDRYFPPLPQLKLPTLGTDKQHAAQVAGRYSSSVTSRSNVLALRDLFQQSTISVAADGSLLAPMFGTAHWREVKPYLWVDDATGRRLGAVMRDGKVSMLSINAVSPVQVFLPATGWPPQRVMEVLTAILAVFALIALSWPIAALLSRRQVSTITDRDLRWYRLSRLTAIAYLLFAGGWALMLPRLGSSALDTRLRLLQLIGVLAVLGTLAVAVETWRAWRHQGSGWRRISGAVLLLACFAAIGFIVHWHLLSPGLNY</sequence>
<dbReference type="InterPro" id="IPR012338">
    <property type="entry name" value="Beta-lactam/transpept-like"/>
</dbReference>
<protein>
    <submittedName>
        <fullName evidence="4">Serine hydrolase</fullName>
    </submittedName>
</protein>
<dbReference type="Gene3D" id="3.40.710.10">
    <property type="entry name" value="DD-peptidase/beta-lactamase superfamily"/>
    <property type="match status" value="1"/>
</dbReference>
<dbReference type="InterPro" id="IPR001466">
    <property type="entry name" value="Beta-lactam-related"/>
</dbReference>
<feature type="transmembrane region" description="Helical" evidence="1">
    <location>
        <begin position="625"/>
        <end position="645"/>
    </location>
</feature>
<keyword evidence="1" id="KW-0812">Transmembrane</keyword>
<comment type="caution">
    <text evidence="4">The sequence shown here is derived from an EMBL/GenBank/DDBJ whole genome shotgun (WGS) entry which is preliminary data.</text>
</comment>
<feature type="transmembrane region" description="Helical" evidence="1">
    <location>
        <begin position="560"/>
        <end position="579"/>
    </location>
</feature>
<dbReference type="PANTHER" id="PTHR46825:SF9">
    <property type="entry name" value="BETA-LACTAMASE-RELATED DOMAIN-CONTAINING PROTEIN"/>
    <property type="match status" value="1"/>
</dbReference>
<dbReference type="GO" id="GO:0016787">
    <property type="term" value="F:hydrolase activity"/>
    <property type="evidence" value="ECO:0007669"/>
    <property type="project" value="UniProtKB-KW"/>
</dbReference>